<dbReference type="SUPFAM" id="SSF81383">
    <property type="entry name" value="F-box domain"/>
    <property type="match status" value="1"/>
</dbReference>
<evidence type="ECO:0000313" key="3">
    <source>
        <dbReference type="RefSeq" id="XP_010459258.1"/>
    </source>
</evidence>
<dbReference type="Pfam" id="PF24758">
    <property type="entry name" value="LRR_At5g56370"/>
    <property type="match status" value="1"/>
</dbReference>
<reference evidence="2" key="1">
    <citation type="journal article" date="2014" name="Nat. Commun.">
        <title>The emerging biofuel crop Camelina sativa retains a highly undifferentiated hexaploid genome structure.</title>
        <authorList>
            <person name="Kagale S."/>
            <person name="Koh C."/>
            <person name="Nixon J."/>
            <person name="Bollina V."/>
            <person name="Clarke W.E."/>
            <person name="Tuteja R."/>
            <person name="Spillane C."/>
            <person name="Robinson S.J."/>
            <person name="Links M.G."/>
            <person name="Clarke C."/>
            <person name="Higgins E.E."/>
            <person name="Huebert T."/>
            <person name="Sharpe A.G."/>
            <person name="Parkin I.A."/>
        </authorList>
    </citation>
    <scope>NUCLEOTIDE SEQUENCE [LARGE SCALE GENOMIC DNA]</scope>
    <source>
        <strain evidence="2">cv. DH55</strain>
    </source>
</reference>
<reference evidence="3" key="2">
    <citation type="submission" date="2025-08" db="UniProtKB">
        <authorList>
            <consortium name="RefSeq"/>
        </authorList>
    </citation>
    <scope>IDENTIFICATION</scope>
    <source>
        <tissue evidence="3">Leaf</tissue>
    </source>
</reference>
<dbReference type="InterPro" id="IPR006566">
    <property type="entry name" value="FBD"/>
</dbReference>
<dbReference type="Gene3D" id="3.80.10.10">
    <property type="entry name" value="Ribonuclease Inhibitor"/>
    <property type="match status" value="1"/>
</dbReference>
<dbReference type="InterPro" id="IPR036047">
    <property type="entry name" value="F-box-like_dom_sf"/>
</dbReference>
<dbReference type="PANTHER" id="PTHR31293">
    <property type="entry name" value="RNI-LIKE SUPERFAMILY PROTEIN"/>
    <property type="match status" value="1"/>
</dbReference>
<gene>
    <name evidence="3" type="primary">LOC104740385</name>
</gene>
<protein>
    <submittedName>
        <fullName evidence="3">F-box protein At3g58960</fullName>
    </submittedName>
</protein>
<accession>A0ABM0VPI8</accession>
<dbReference type="GeneID" id="104740385"/>
<dbReference type="SUPFAM" id="SSF52047">
    <property type="entry name" value="RNI-like"/>
    <property type="match status" value="1"/>
</dbReference>
<dbReference type="Proteomes" id="UP000694864">
    <property type="component" value="Chromosome 14"/>
</dbReference>
<evidence type="ECO:0000313" key="2">
    <source>
        <dbReference type="Proteomes" id="UP000694864"/>
    </source>
</evidence>
<dbReference type="InterPro" id="IPR055411">
    <property type="entry name" value="LRR_FXL15/At3g58940/PEG3-like"/>
</dbReference>
<dbReference type="SMART" id="SM00579">
    <property type="entry name" value="FBD"/>
    <property type="match status" value="1"/>
</dbReference>
<name>A0ABM0VPI8_CAMSA</name>
<proteinExistence type="predicted"/>
<dbReference type="RefSeq" id="XP_010459258.1">
    <property type="nucleotide sequence ID" value="XM_010460956.2"/>
</dbReference>
<dbReference type="Pfam" id="PF00646">
    <property type="entry name" value="F-box"/>
    <property type="match status" value="1"/>
</dbReference>
<dbReference type="InterPro" id="IPR032675">
    <property type="entry name" value="LRR_dom_sf"/>
</dbReference>
<feature type="domain" description="FBD" evidence="1">
    <location>
        <begin position="381"/>
        <end position="452"/>
    </location>
</feature>
<keyword evidence="2" id="KW-1185">Reference proteome</keyword>
<dbReference type="PANTHER" id="PTHR31293:SF12">
    <property type="entry name" value="RNI-LIKE SUPERFAMILY PROTEIN"/>
    <property type="match status" value="1"/>
</dbReference>
<dbReference type="InterPro" id="IPR001810">
    <property type="entry name" value="F-box_dom"/>
</dbReference>
<organism evidence="2 3">
    <name type="scientific">Camelina sativa</name>
    <name type="common">False flax</name>
    <name type="synonym">Myagrum sativum</name>
    <dbReference type="NCBI Taxonomy" id="90675"/>
    <lineage>
        <taxon>Eukaryota</taxon>
        <taxon>Viridiplantae</taxon>
        <taxon>Streptophyta</taxon>
        <taxon>Embryophyta</taxon>
        <taxon>Tracheophyta</taxon>
        <taxon>Spermatophyta</taxon>
        <taxon>Magnoliopsida</taxon>
        <taxon>eudicotyledons</taxon>
        <taxon>Gunneridae</taxon>
        <taxon>Pentapetalae</taxon>
        <taxon>rosids</taxon>
        <taxon>malvids</taxon>
        <taxon>Brassicales</taxon>
        <taxon>Brassicaceae</taxon>
        <taxon>Camelineae</taxon>
        <taxon>Camelina</taxon>
    </lineage>
</organism>
<evidence type="ECO:0000259" key="1">
    <source>
        <dbReference type="SMART" id="SM00579"/>
    </source>
</evidence>
<dbReference type="InterPro" id="IPR055294">
    <property type="entry name" value="FBL60-like"/>
</dbReference>
<sequence>MDSISISISISITLPDDIIIHIVSLLSAKEAAFVSLLSKRWQNMFTIIPNVEFDDDSIQVQGMMDFLNAVLVLPPSSRVKSLSLKCRKDRTRYDHINRCLCNVLKRGVMDLKLDLRCGHGYRLPFYVFSCKTLVELHLGTGLVVDLLTKNALLPALKTLIIDSVRFYDHCGCAFQMLLSACPVLVELVMRDVELEHWQWSRTVSSPTLQRLAINHRYFFDVIHYDLESITFDTPSLTSLSYFDFAPRSYPIVNLCSLVEASVGLSLPDDHVWIRQYAGDHDTITLDITNLIKGLRNVEILKLSTPMTLEAFYCFLEVIPVFENLHRLCVTSEHDFRWPTLPYLLKKSPVLKTLFIKGPLHYNYYSDDDDEEPVFEYLPEYDFLLSCPVKVLEITEYSGTRGELEQIKLFLENLLCLELVKVCVCETDYEEQIQLKTNLLNLPRSSKCNIQFFMPHGKSV</sequence>